<organism evidence="2 3">
    <name type="scientific">Petrolisthes cinctipes</name>
    <name type="common">Flat porcelain crab</name>
    <dbReference type="NCBI Taxonomy" id="88211"/>
    <lineage>
        <taxon>Eukaryota</taxon>
        <taxon>Metazoa</taxon>
        <taxon>Ecdysozoa</taxon>
        <taxon>Arthropoda</taxon>
        <taxon>Crustacea</taxon>
        <taxon>Multicrustacea</taxon>
        <taxon>Malacostraca</taxon>
        <taxon>Eumalacostraca</taxon>
        <taxon>Eucarida</taxon>
        <taxon>Decapoda</taxon>
        <taxon>Pleocyemata</taxon>
        <taxon>Anomura</taxon>
        <taxon>Galatheoidea</taxon>
        <taxon>Porcellanidae</taxon>
        <taxon>Petrolisthes</taxon>
    </lineage>
</organism>
<gene>
    <name evidence="2" type="ORF">Pcinc_027375</name>
</gene>
<dbReference type="Proteomes" id="UP001286313">
    <property type="component" value="Unassembled WGS sequence"/>
</dbReference>
<dbReference type="EMBL" id="JAWQEG010003269">
    <property type="protein sequence ID" value="KAK3867137.1"/>
    <property type="molecule type" value="Genomic_DNA"/>
</dbReference>
<evidence type="ECO:0000313" key="2">
    <source>
        <dbReference type="EMBL" id="KAK3867137.1"/>
    </source>
</evidence>
<reference evidence="2" key="1">
    <citation type="submission" date="2023-10" db="EMBL/GenBank/DDBJ databases">
        <title>Genome assemblies of two species of porcelain crab, Petrolisthes cinctipes and Petrolisthes manimaculis (Anomura: Porcellanidae).</title>
        <authorList>
            <person name="Angst P."/>
        </authorList>
    </citation>
    <scope>NUCLEOTIDE SEQUENCE</scope>
    <source>
        <strain evidence="2">PB745_01</strain>
        <tissue evidence="2">Gill</tissue>
    </source>
</reference>
<comment type="caution">
    <text evidence="2">The sequence shown here is derived from an EMBL/GenBank/DDBJ whole genome shotgun (WGS) entry which is preliminary data.</text>
</comment>
<evidence type="ECO:0000313" key="3">
    <source>
        <dbReference type="Proteomes" id="UP001286313"/>
    </source>
</evidence>
<protein>
    <submittedName>
        <fullName evidence="2">Uncharacterized protein</fullName>
    </submittedName>
</protein>
<proteinExistence type="predicted"/>
<dbReference type="AlphaFoldDB" id="A0AAE1F5F4"/>
<name>A0AAE1F5F4_PETCI</name>
<feature type="compositionally biased region" description="Basic and acidic residues" evidence="1">
    <location>
        <begin position="39"/>
        <end position="143"/>
    </location>
</feature>
<evidence type="ECO:0000256" key="1">
    <source>
        <dbReference type="SAM" id="MobiDB-lite"/>
    </source>
</evidence>
<feature type="region of interest" description="Disordered" evidence="1">
    <location>
        <begin position="1"/>
        <end position="159"/>
    </location>
</feature>
<keyword evidence="3" id="KW-1185">Reference proteome</keyword>
<sequence>MRGVEWGVVSEVGHSPPLQHIGGGMRDDEGVGIGPTCSDRFEGGAGEEGRGGREVREEGRGGGDEGRQVGEGKEYDGREGIEEEGRKGKVGKEEERRGEEEKNEAKEMKGEKEKNGEKKKGEEEMNGEKEENEKPKAYDEIQRIFKQQHTYSSTHEKST</sequence>
<accession>A0AAE1F5F4</accession>